<name>A0A3N9TD39_9VIBR</name>
<dbReference type="OrthoDB" id="14053at2"/>
<dbReference type="InterPro" id="IPR027396">
    <property type="entry name" value="DsrEFH-like"/>
</dbReference>
<dbReference type="AlphaFoldDB" id="A0A3N9TD39"/>
<dbReference type="Proteomes" id="UP000281112">
    <property type="component" value="Unassembled WGS sequence"/>
</dbReference>
<dbReference type="RefSeq" id="WP_124938076.1">
    <property type="nucleotide sequence ID" value="NZ_RJVQ01000007.1"/>
</dbReference>
<sequence length="113" mass="12344">MNKVRVIFHIDEFAKWPLLLANLRNLVNVADITRSEIEVLANSEAARGCLDAGEYSAEVSRLSGSGVMFKVCQNSLNGQNISLVELNTNVKVVSVGVLDLIERQADGLAYIKP</sequence>
<evidence type="ECO:0000313" key="2">
    <source>
        <dbReference type="Proteomes" id="UP000281112"/>
    </source>
</evidence>
<dbReference type="EMBL" id="RJVQ01000007">
    <property type="protein sequence ID" value="RQW62081.1"/>
    <property type="molecule type" value="Genomic_DNA"/>
</dbReference>
<protein>
    <submittedName>
        <fullName evidence="1">Uncharacterized protein</fullName>
    </submittedName>
</protein>
<comment type="caution">
    <text evidence="1">The sequence shown here is derived from an EMBL/GenBank/DDBJ whole genome shotgun (WGS) entry which is preliminary data.</text>
</comment>
<dbReference type="PANTHER" id="PTHR37691:SF1">
    <property type="entry name" value="BLR3518 PROTEIN"/>
    <property type="match status" value="1"/>
</dbReference>
<dbReference type="SUPFAM" id="SSF75169">
    <property type="entry name" value="DsrEFH-like"/>
    <property type="match status" value="1"/>
</dbReference>
<proteinExistence type="predicted"/>
<gene>
    <name evidence="1" type="ORF">EES38_15290</name>
</gene>
<accession>A0A3N9TD39</accession>
<reference evidence="1 2" key="1">
    <citation type="submission" date="2018-11" db="EMBL/GenBank/DDBJ databases">
        <title>Vibrio LJC006 sp. nov., isolated from seawater during the bloom of the enteromorpha.</title>
        <authorList>
            <person name="Liang J."/>
        </authorList>
    </citation>
    <scope>NUCLEOTIDE SEQUENCE [LARGE SCALE GENOMIC DNA]</scope>
    <source>
        <strain evidence="1 2">LJC006</strain>
    </source>
</reference>
<dbReference type="Gene3D" id="3.40.1260.10">
    <property type="entry name" value="DsrEFH-like"/>
    <property type="match status" value="1"/>
</dbReference>
<dbReference type="PANTHER" id="PTHR37691">
    <property type="entry name" value="BLR3518 PROTEIN"/>
    <property type="match status" value="1"/>
</dbReference>
<evidence type="ECO:0000313" key="1">
    <source>
        <dbReference type="EMBL" id="RQW62081.1"/>
    </source>
</evidence>
<organism evidence="1 2">
    <name type="scientific">Vibrio viridaestus</name>
    <dbReference type="NCBI Taxonomy" id="2487322"/>
    <lineage>
        <taxon>Bacteria</taxon>
        <taxon>Pseudomonadati</taxon>
        <taxon>Pseudomonadota</taxon>
        <taxon>Gammaproteobacteria</taxon>
        <taxon>Vibrionales</taxon>
        <taxon>Vibrionaceae</taxon>
        <taxon>Vibrio</taxon>
    </lineage>
</organism>
<keyword evidence="2" id="KW-1185">Reference proteome</keyword>